<dbReference type="PANTHER" id="PTHR11946">
    <property type="entry name" value="VALYL-TRNA SYNTHETASES"/>
    <property type="match status" value="1"/>
</dbReference>
<evidence type="ECO:0000256" key="5">
    <source>
        <dbReference type="ARBA" id="ARBA00022917"/>
    </source>
</evidence>
<dbReference type="Gene3D" id="1.10.287.380">
    <property type="entry name" value="Valyl-tRNA synthetase, C-terminal domain"/>
    <property type="match status" value="1"/>
</dbReference>
<evidence type="ECO:0000256" key="7">
    <source>
        <dbReference type="ARBA" id="ARBA00029936"/>
    </source>
</evidence>
<dbReference type="Pfam" id="PF10458">
    <property type="entry name" value="Val_tRNA-synt_C"/>
    <property type="match status" value="1"/>
</dbReference>
<dbReference type="AlphaFoldDB" id="A0A0F9I882"/>
<dbReference type="InterPro" id="IPR037118">
    <property type="entry name" value="Val-tRNA_synth_C_sf"/>
</dbReference>
<evidence type="ECO:0000256" key="6">
    <source>
        <dbReference type="ARBA" id="ARBA00023146"/>
    </source>
</evidence>
<dbReference type="InterPro" id="IPR002303">
    <property type="entry name" value="Valyl-tRNA_ligase"/>
</dbReference>
<evidence type="ECO:0000313" key="12">
    <source>
        <dbReference type="EMBL" id="KKM15869.1"/>
    </source>
</evidence>
<dbReference type="GO" id="GO:0005524">
    <property type="term" value="F:ATP binding"/>
    <property type="evidence" value="ECO:0007669"/>
    <property type="project" value="UniProtKB-KW"/>
</dbReference>
<reference evidence="12" key="1">
    <citation type="journal article" date="2015" name="Nature">
        <title>Complex archaea that bridge the gap between prokaryotes and eukaryotes.</title>
        <authorList>
            <person name="Spang A."/>
            <person name="Saw J.H."/>
            <person name="Jorgensen S.L."/>
            <person name="Zaremba-Niedzwiedzka K."/>
            <person name="Martijn J."/>
            <person name="Lind A.E."/>
            <person name="van Eijk R."/>
            <person name="Schleper C."/>
            <person name="Guy L."/>
            <person name="Ettema T.J."/>
        </authorList>
    </citation>
    <scope>NUCLEOTIDE SEQUENCE</scope>
</reference>
<feature type="coiled-coil region" evidence="9">
    <location>
        <begin position="192"/>
        <end position="219"/>
    </location>
</feature>
<feature type="domain" description="Valyl-tRNA synthetase tRNA-binding arm" evidence="11">
    <location>
        <begin position="195"/>
        <end position="256"/>
    </location>
</feature>
<comment type="catalytic activity">
    <reaction evidence="8">
        <text>tRNA(Val) + L-valine + ATP = L-valyl-tRNA(Val) + AMP + diphosphate</text>
        <dbReference type="Rhea" id="RHEA:10704"/>
        <dbReference type="Rhea" id="RHEA-COMP:9672"/>
        <dbReference type="Rhea" id="RHEA-COMP:9708"/>
        <dbReference type="ChEBI" id="CHEBI:30616"/>
        <dbReference type="ChEBI" id="CHEBI:33019"/>
        <dbReference type="ChEBI" id="CHEBI:57762"/>
        <dbReference type="ChEBI" id="CHEBI:78442"/>
        <dbReference type="ChEBI" id="CHEBI:78537"/>
        <dbReference type="ChEBI" id="CHEBI:456215"/>
        <dbReference type="EC" id="6.1.1.9"/>
    </reaction>
</comment>
<evidence type="ECO:0000256" key="2">
    <source>
        <dbReference type="ARBA" id="ARBA00022598"/>
    </source>
</evidence>
<dbReference type="GO" id="GO:0005829">
    <property type="term" value="C:cytosol"/>
    <property type="evidence" value="ECO:0007669"/>
    <property type="project" value="TreeGrafter"/>
</dbReference>
<keyword evidence="2" id="KW-0436">Ligase</keyword>
<dbReference type="InterPro" id="IPR013155">
    <property type="entry name" value="M/V/L/I-tRNA-synth_anticd-bd"/>
</dbReference>
<evidence type="ECO:0000259" key="10">
    <source>
        <dbReference type="Pfam" id="PF08264"/>
    </source>
</evidence>
<keyword evidence="6" id="KW-0030">Aminoacyl-tRNA synthetase</keyword>
<evidence type="ECO:0000256" key="4">
    <source>
        <dbReference type="ARBA" id="ARBA00022840"/>
    </source>
</evidence>
<protein>
    <recommendedName>
        <fullName evidence="1">valine--tRNA ligase</fullName>
        <ecNumber evidence="1">6.1.1.9</ecNumber>
    </recommendedName>
    <alternativeName>
        <fullName evidence="7">Valyl-tRNA synthetase</fullName>
    </alternativeName>
</protein>
<dbReference type="EC" id="6.1.1.9" evidence="1"/>
<dbReference type="SUPFAM" id="SSF47323">
    <property type="entry name" value="Anticodon-binding domain of a subclass of class I aminoacyl-tRNA synthetases"/>
    <property type="match status" value="1"/>
</dbReference>
<dbReference type="PANTHER" id="PTHR11946:SF93">
    <property type="entry name" value="VALINE--TRNA LIGASE, CHLOROPLASTIC_MITOCHONDRIAL 2"/>
    <property type="match status" value="1"/>
</dbReference>
<evidence type="ECO:0000256" key="9">
    <source>
        <dbReference type="SAM" id="Coils"/>
    </source>
</evidence>
<comment type="caution">
    <text evidence="12">The sequence shown here is derived from an EMBL/GenBank/DDBJ whole genome shotgun (WGS) entry which is preliminary data.</text>
</comment>
<evidence type="ECO:0000256" key="8">
    <source>
        <dbReference type="ARBA" id="ARBA00047552"/>
    </source>
</evidence>
<dbReference type="Gene3D" id="1.10.730.10">
    <property type="entry name" value="Isoleucyl-tRNA Synthetase, Domain 1"/>
    <property type="match status" value="1"/>
</dbReference>
<keyword evidence="5" id="KW-0648">Protein biosynthesis</keyword>
<name>A0A0F9I882_9ZZZZ</name>
<keyword evidence="9" id="KW-0175">Coiled coil</keyword>
<dbReference type="EMBL" id="LAZR01014806">
    <property type="protein sequence ID" value="KKM15869.1"/>
    <property type="molecule type" value="Genomic_DNA"/>
</dbReference>
<dbReference type="GO" id="GO:0004832">
    <property type="term" value="F:valine-tRNA ligase activity"/>
    <property type="evidence" value="ECO:0007669"/>
    <property type="project" value="UniProtKB-EC"/>
</dbReference>
<evidence type="ECO:0000256" key="1">
    <source>
        <dbReference type="ARBA" id="ARBA00013169"/>
    </source>
</evidence>
<sequence>WDDFCAYYLEMTKPYLFGRAKKELRENKQKILLFVLLTSIRLMHPIAPFITEEIFSIIKEKYPSLKPIENQDLYTKDFIEALSKKACIVSTYPKPISKIDEKAIEDFEFLKEVLHLIRNIRSEMNIPLGQKTDLFVIFENQKNLIDLLKENEHILSPLAKVENINYTSKEKDLPNGSISICKSLKFLIPLPKDLIEKEIKRLEKEKIKLESKIESSNKRLSNKTFLEKAPKDVVDCLKKSNALDLNKLKEIDQKLKSYS</sequence>
<dbReference type="InterPro" id="IPR010978">
    <property type="entry name" value="tRNA-bd_arm"/>
</dbReference>
<keyword evidence="4" id="KW-0067">ATP-binding</keyword>
<organism evidence="12">
    <name type="scientific">marine sediment metagenome</name>
    <dbReference type="NCBI Taxonomy" id="412755"/>
    <lineage>
        <taxon>unclassified sequences</taxon>
        <taxon>metagenomes</taxon>
        <taxon>ecological metagenomes</taxon>
    </lineage>
</organism>
<evidence type="ECO:0000259" key="11">
    <source>
        <dbReference type="Pfam" id="PF10458"/>
    </source>
</evidence>
<dbReference type="GO" id="GO:0006438">
    <property type="term" value="P:valyl-tRNA aminoacylation"/>
    <property type="evidence" value="ECO:0007669"/>
    <property type="project" value="InterPro"/>
</dbReference>
<keyword evidence="3" id="KW-0547">Nucleotide-binding</keyword>
<evidence type="ECO:0000256" key="3">
    <source>
        <dbReference type="ARBA" id="ARBA00022741"/>
    </source>
</evidence>
<dbReference type="InterPro" id="IPR009080">
    <property type="entry name" value="tRNAsynth_Ia_anticodon-bd"/>
</dbReference>
<feature type="domain" description="Methionyl/Valyl/Leucyl/Isoleucyl-tRNA synthetase anticodon-binding" evidence="10">
    <location>
        <begin position="1"/>
        <end position="133"/>
    </location>
</feature>
<accession>A0A0F9I882</accession>
<feature type="non-terminal residue" evidence="12">
    <location>
        <position position="1"/>
    </location>
</feature>
<proteinExistence type="predicted"/>
<dbReference type="InterPro" id="IPR019499">
    <property type="entry name" value="Val-tRNA_synth_tRNA-bd"/>
</dbReference>
<gene>
    <name evidence="12" type="ORF">LCGC14_1691720</name>
</gene>
<dbReference type="Pfam" id="PF08264">
    <property type="entry name" value="Anticodon_1"/>
    <property type="match status" value="1"/>
</dbReference>
<dbReference type="SUPFAM" id="SSF46589">
    <property type="entry name" value="tRNA-binding arm"/>
    <property type="match status" value="1"/>
</dbReference>